<comment type="caution">
    <text evidence="2">The sequence shown here is derived from an EMBL/GenBank/DDBJ whole genome shotgun (WGS) entry which is preliminary data.</text>
</comment>
<dbReference type="Proteomes" id="UP001187192">
    <property type="component" value="Unassembled WGS sequence"/>
</dbReference>
<evidence type="ECO:0000313" key="2">
    <source>
        <dbReference type="EMBL" id="GMN54424.1"/>
    </source>
</evidence>
<gene>
    <name evidence="2" type="ORF">TIFTF001_023558</name>
</gene>
<feature type="compositionally biased region" description="Basic and acidic residues" evidence="1">
    <location>
        <begin position="69"/>
        <end position="94"/>
    </location>
</feature>
<keyword evidence="3" id="KW-1185">Reference proteome</keyword>
<reference evidence="2" key="1">
    <citation type="submission" date="2023-07" db="EMBL/GenBank/DDBJ databases">
        <title>draft genome sequence of fig (Ficus carica).</title>
        <authorList>
            <person name="Takahashi T."/>
            <person name="Nishimura K."/>
        </authorList>
    </citation>
    <scope>NUCLEOTIDE SEQUENCE</scope>
</reference>
<dbReference type="EMBL" id="BTGU01000051">
    <property type="protein sequence ID" value="GMN54424.1"/>
    <property type="molecule type" value="Genomic_DNA"/>
</dbReference>
<name>A0AA88AKN4_FICCA</name>
<feature type="region of interest" description="Disordered" evidence="1">
    <location>
        <begin position="56"/>
        <end position="94"/>
    </location>
</feature>
<proteinExistence type="predicted"/>
<evidence type="ECO:0000256" key="1">
    <source>
        <dbReference type="SAM" id="MobiDB-lite"/>
    </source>
</evidence>
<protein>
    <submittedName>
        <fullName evidence="2">Uncharacterized protein</fullName>
    </submittedName>
</protein>
<sequence>MQHEIHTRLTEFEPVDEYTGEGVGLGQDLMGIREDLRTRKEWVISPRMVRNGFEFRGKSKTDTTTWAPVEKKTKEMNSRGGTRKSEFRDSRDEQ</sequence>
<dbReference type="AlphaFoldDB" id="A0AA88AKN4"/>
<organism evidence="2 3">
    <name type="scientific">Ficus carica</name>
    <name type="common">Common fig</name>
    <dbReference type="NCBI Taxonomy" id="3494"/>
    <lineage>
        <taxon>Eukaryota</taxon>
        <taxon>Viridiplantae</taxon>
        <taxon>Streptophyta</taxon>
        <taxon>Embryophyta</taxon>
        <taxon>Tracheophyta</taxon>
        <taxon>Spermatophyta</taxon>
        <taxon>Magnoliopsida</taxon>
        <taxon>eudicotyledons</taxon>
        <taxon>Gunneridae</taxon>
        <taxon>Pentapetalae</taxon>
        <taxon>rosids</taxon>
        <taxon>fabids</taxon>
        <taxon>Rosales</taxon>
        <taxon>Moraceae</taxon>
        <taxon>Ficeae</taxon>
        <taxon>Ficus</taxon>
    </lineage>
</organism>
<evidence type="ECO:0000313" key="3">
    <source>
        <dbReference type="Proteomes" id="UP001187192"/>
    </source>
</evidence>
<accession>A0AA88AKN4</accession>